<evidence type="ECO:0000313" key="1">
    <source>
        <dbReference type="EMBL" id="KAE8238611.1"/>
    </source>
</evidence>
<dbReference type="EMBL" id="LWDD02002947">
    <property type="protein sequence ID" value="KAE8238611.1"/>
    <property type="molecule type" value="Genomic_DNA"/>
</dbReference>
<reference evidence="1" key="2">
    <citation type="journal article" date="2019" name="IMA Fungus">
        <title>Genome sequencing and comparison of five Tilletia species to identify candidate genes for the detection of regulated species infecting wheat.</title>
        <authorList>
            <person name="Nguyen H.D.T."/>
            <person name="Sultana T."/>
            <person name="Kesanakurti P."/>
            <person name="Hambleton S."/>
        </authorList>
    </citation>
    <scope>NUCLEOTIDE SEQUENCE</scope>
    <source>
        <strain evidence="1">DAOMC 238032</strain>
    </source>
</reference>
<comment type="caution">
    <text evidence="1">The sequence shown here is derived from an EMBL/GenBank/DDBJ whole genome shotgun (WGS) entry which is preliminary data.</text>
</comment>
<dbReference type="AlphaFoldDB" id="A0A8T8SEQ5"/>
<feature type="non-terminal residue" evidence="1">
    <location>
        <position position="1"/>
    </location>
</feature>
<organism evidence="1 2">
    <name type="scientific">Tilletia caries</name>
    <name type="common">wheat bunt fungus</name>
    <dbReference type="NCBI Taxonomy" id="13290"/>
    <lineage>
        <taxon>Eukaryota</taxon>
        <taxon>Fungi</taxon>
        <taxon>Dikarya</taxon>
        <taxon>Basidiomycota</taxon>
        <taxon>Ustilaginomycotina</taxon>
        <taxon>Exobasidiomycetes</taxon>
        <taxon>Tilletiales</taxon>
        <taxon>Tilletiaceae</taxon>
        <taxon>Tilletia</taxon>
    </lineage>
</organism>
<dbReference type="Proteomes" id="UP000077671">
    <property type="component" value="Unassembled WGS sequence"/>
</dbReference>
<evidence type="ECO:0000313" key="2">
    <source>
        <dbReference type="Proteomes" id="UP000077671"/>
    </source>
</evidence>
<protein>
    <submittedName>
        <fullName evidence="1">Uncharacterized protein</fullName>
    </submittedName>
</protein>
<gene>
    <name evidence="1" type="ORF">A4X03_0g8822</name>
</gene>
<name>A0A8T8SEQ5_9BASI</name>
<proteinExistence type="predicted"/>
<accession>A0A8T8SEQ5</accession>
<reference evidence="1" key="1">
    <citation type="submission" date="2016-04" db="EMBL/GenBank/DDBJ databases">
        <authorList>
            <person name="Nguyen H.D."/>
            <person name="Kesanakurti P."/>
            <person name="Cullis J."/>
            <person name="Levesque C.A."/>
            <person name="Hambleton S."/>
        </authorList>
    </citation>
    <scope>NUCLEOTIDE SEQUENCE</scope>
    <source>
        <strain evidence="1">DAOMC 238032</strain>
    </source>
</reference>
<sequence>SGTAAMEAIIRDASSWGEFDIRQVPGSGPNDNDKYMIYIRTPNTPFFLHAQPVRIWKRGQLQFLVVT</sequence>